<proteinExistence type="inferred from homology"/>
<organism evidence="6 7">
    <name type="scientific">Acacia crassicarpa</name>
    <name type="common">northern wattle</name>
    <dbReference type="NCBI Taxonomy" id="499986"/>
    <lineage>
        <taxon>Eukaryota</taxon>
        <taxon>Viridiplantae</taxon>
        <taxon>Streptophyta</taxon>
        <taxon>Embryophyta</taxon>
        <taxon>Tracheophyta</taxon>
        <taxon>Spermatophyta</taxon>
        <taxon>Magnoliopsida</taxon>
        <taxon>eudicotyledons</taxon>
        <taxon>Gunneridae</taxon>
        <taxon>Pentapetalae</taxon>
        <taxon>rosids</taxon>
        <taxon>fabids</taxon>
        <taxon>Fabales</taxon>
        <taxon>Fabaceae</taxon>
        <taxon>Caesalpinioideae</taxon>
        <taxon>mimosoid clade</taxon>
        <taxon>Acacieae</taxon>
        <taxon>Acacia</taxon>
    </lineage>
</organism>
<dbReference type="Pfam" id="PF26168">
    <property type="entry name" value="Glyco_transf_N"/>
    <property type="match status" value="1"/>
</dbReference>
<evidence type="ECO:0000313" key="7">
    <source>
        <dbReference type="Proteomes" id="UP001293593"/>
    </source>
</evidence>
<evidence type="ECO:0000256" key="3">
    <source>
        <dbReference type="RuleBase" id="RU003718"/>
    </source>
</evidence>
<dbReference type="Gene3D" id="3.40.50.2000">
    <property type="entry name" value="Glycogen Phosphorylase B"/>
    <property type="match status" value="2"/>
</dbReference>
<evidence type="ECO:0000256" key="4">
    <source>
        <dbReference type="RuleBase" id="RU362057"/>
    </source>
</evidence>
<dbReference type="PANTHER" id="PTHR11926:SF1498">
    <property type="entry name" value="GLYCOSYLTRANSFERASE"/>
    <property type="match status" value="1"/>
</dbReference>
<comment type="caution">
    <text evidence="6">The sequence shown here is derived from an EMBL/GenBank/DDBJ whole genome shotgun (WGS) entry which is preliminary data.</text>
</comment>
<dbReference type="Proteomes" id="UP001293593">
    <property type="component" value="Unassembled WGS sequence"/>
</dbReference>
<evidence type="ECO:0000313" key="6">
    <source>
        <dbReference type="EMBL" id="KAK4271299.1"/>
    </source>
</evidence>
<dbReference type="Pfam" id="PF00201">
    <property type="entry name" value="UDPGT"/>
    <property type="match status" value="1"/>
</dbReference>
<protein>
    <recommendedName>
        <fullName evidence="4">Glycosyltransferase</fullName>
        <ecNumber evidence="4">2.4.1.-</ecNumber>
    </recommendedName>
</protein>
<evidence type="ECO:0000256" key="2">
    <source>
        <dbReference type="ARBA" id="ARBA00022679"/>
    </source>
</evidence>
<accession>A0AAE1MMV5</accession>
<dbReference type="InterPro" id="IPR002213">
    <property type="entry name" value="UDP_glucos_trans"/>
</dbReference>
<comment type="similarity">
    <text evidence="1 3">Belongs to the UDP-glycosyltransferase family.</text>
</comment>
<dbReference type="AlphaFoldDB" id="A0AAE1MMV5"/>
<dbReference type="InterPro" id="IPR058980">
    <property type="entry name" value="Glyco_transf_N"/>
</dbReference>
<feature type="domain" description="Glycosyltransferase N-terminal" evidence="5">
    <location>
        <begin position="12"/>
        <end position="181"/>
    </location>
</feature>
<keyword evidence="3" id="KW-0328">Glycosyltransferase</keyword>
<dbReference type="PANTHER" id="PTHR11926">
    <property type="entry name" value="GLUCOSYL/GLUCURONOSYL TRANSFERASES"/>
    <property type="match status" value="1"/>
</dbReference>
<dbReference type="GO" id="GO:0080043">
    <property type="term" value="F:quercetin 3-O-glucosyltransferase activity"/>
    <property type="evidence" value="ECO:0007669"/>
    <property type="project" value="TreeGrafter"/>
</dbReference>
<sequence length="491" mass="54706">MGTISEQKPHAVMVPYPAQGHVNPMMKLAQLLFSKGFHITFVNSEFNHNRLLRSRGPHALDGLRDFRYETIPDGLPPSDAEATQHIPSLCHSTNTTCFDPFLKLLGRLQSSASAGHVPPVTCVVSDGSMTFSLKAADALGIPSVLLWTASACGFVGYAQYRYLVDHGLVPLKDESCVTNGFLERKVDWIPGIDNLRLRDIPSFIRTTDPDDIMLSFFIGQVEAAHKATMIIINTFDEFEQSSLQYLSSIYSPPIFTVGPFSQLLQQIPHNHSLMSSIGSNLWKEDTRCLQWLDSQEPSSVFYVNYGSITTMTSDQLAEFAWGLAASKFRFLWVVRSDLVEGGSDIFSKEFKEEIKGRGLVVSWCSQEQVLNHPAVGGFLTHCGWNSTIESVCAGKPVVCWPFFAEQQTNCRYACVEWGIGMEVGPVVERKEVRRVVVEVMEGSSEKGKEMKDKAVEWKRKAEAATRPGGSSYQNLDKVLDLLLIKKFNPTC</sequence>
<reference evidence="6" key="1">
    <citation type="submission" date="2023-10" db="EMBL/GenBank/DDBJ databases">
        <title>Chromosome-level genome of the transformable northern wattle, Acacia crassicarpa.</title>
        <authorList>
            <person name="Massaro I."/>
            <person name="Sinha N.R."/>
            <person name="Poethig S."/>
            <person name="Leichty A.R."/>
        </authorList>
    </citation>
    <scope>NUCLEOTIDE SEQUENCE</scope>
    <source>
        <strain evidence="6">Acra3RX</strain>
        <tissue evidence="6">Leaf</tissue>
    </source>
</reference>
<dbReference type="EMBL" id="JAWXYG010000005">
    <property type="protein sequence ID" value="KAK4271299.1"/>
    <property type="molecule type" value="Genomic_DNA"/>
</dbReference>
<evidence type="ECO:0000256" key="1">
    <source>
        <dbReference type="ARBA" id="ARBA00009995"/>
    </source>
</evidence>
<dbReference type="CDD" id="cd03784">
    <property type="entry name" value="GT1_Gtf-like"/>
    <property type="match status" value="1"/>
</dbReference>
<keyword evidence="7" id="KW-1185">Reference proteome</keyword>
<name>A0AAE1MMV5_9FABA</name>
<dbReference type="InterPro" id="IPR035595">
    <property type="entry name" value="UDP_glycos_trans_CS"/>
</dbReference>
<dbReference type="EC" id="2.4.1.-" evidence="4"/>
<dbReference type="SUPFAM" id="SSF53756">
    <property type="entry name" value="UDP-Glycosyltransferase/glycogen phosphorylase"/>
    <property type="match status" value="1"/>
</dbReference>
<dbReference type="FunFam" id="3.40.50.2000:FF:000027">
    <property type="entry name" value="Glycosyltransferase"/>
    <property type="match status" value="1"/>
</dbReference>
<dbReference type="GO" id="GO:0080044">
    <property type="term" value="F:quercetin 7-O-glucosyltransferase activity"/>
    <property type="evidence" value="ECO:0007669"/>
    <property type="project" value="TreeGrafter"/>
</dbReference>
<dbReference type="PROSITE" id="PS00375">
    <property type="entry name" value="UDPGT"/>
    <property type="match status" value="1"/>
</dbReference>
<keyword evidence="2 3" id="KW-0808">Transferase</keyword>
<evidence type="ECO:0000259" key="5">
    <source>
        <dbReference type="Pfam" id="PF26168"/>
    </source>
</evidence>
<gene>
    <name evidence="6" type="ORF">QN277_020010</name>
</gene>
<dbReference type="FunFam" id="3.40.50.2000:FF:000055">
    <property type="entry name" value="Glycosyltransferase"/>
    <property type="match status" value="1"/>
</dbReference>